<feature type="domain" description="T9SS-like galactose binding" evidence="2">
    <location>
        <begin position="31"/>
        <end position="146"/>
    </location>
</feature>
<reference evidence="3 4" key="1">
    <citation type="submission" date="2019-01" db="EMBL/GenBank/DDBJ databases">
        <title>Lacibacter sp. strain TTM-7.</title>
        <authorList>
            <person name="Chen W.-M."/>
        </authorList>
    </citation>
    <scope>NUCLEOTIDE SEQUENCE [LARGE SCALE GENOMIC DNA]</scope>
    <source>
        <strain evidence="3 4">TTM-7</strain>
    </source>
</reference>
<feature type="domain" description="T9SS-like galactose binding" evidence="2">
    <location>
        <begin position="300"/>
        <end position="412"/>
    </location>
</feature>
<keyword evidence="4" id="KW-1185">Reference proteome</keyword>
<dbReference type="Gene3D" id="2.60.40.10">
    <property type="entry name" value="Immunoglobulins"/>
    <property type="match status" value="1"/>
</dbReference>
<dbReference type="OrthoDB" id="2582440at2"/>
<dbReference type="InterPro" id="IPR026444">
    <property type="entry name" value="Secre_tail"/>
</dbReference>
<name>A0A4Q1CHD1_9BACT</name>
<feature type="signal peptide" evidence="1">
    <location>
        <begin position="1"/>
        <end position="29"/>
    </location>
</feature>
<dbReference type="InterPro" id="IPR056600">
    <property type="entry name" value="GBD_T9SS_assoc"/>
</dbReference>
<dbReference type="NCBIfam" id="TIGR04183">
    <property type="entry name" value="Por_Secre_tail"/>
    <property type="match status" value="1"/>
</dbReference>
<evidence type="ECO:0000313" key="3">
    <source>
        <dbReference type="EMBL" id="RXK59311.1"/>
    </source>
</evidence>
<comment type="caution">
    <text evidence="3">The sequence shown here is derived from an EMBL/GenBank/DDBJ whole genome shotgun (WGS) entry which is preliminary data.</text>
</comment>
<gene>
    <name evidence="3" type="ORF">ESA94_14320</name>
</gene>
<evidence type="ECO:0000313" key="4">
    <source>
        <dbReference type="Proteomes" id="UP000290204"/>
    </source>
</evidence>
<dbReference type="Proteomes" id="UP000290204">
    <property type="component" value="Unassembled WGS sequence"/>
</dbReference>
<protein>
    <submittedName>
        <fullName evidence="3">T9SS type A sorting domain-containing protein</fullName>
    </submittedName>
</protein>
<evidence type="ECO:0000256" key="1">
    <source>
        <dbReference type="SAM" id="SignalP"/>
    </source>
</evidence>
<dbReference type="Pfam" id="PF23759">
    <property type="entry name" value="GBD_T9SS_assoc"/>
    <property type="match status" value="3"/>
</dbReference>
<dbReference type="RefSeq" id="WP_129131615.1">
    <property type="nucleotide sequence ID" value="NZ_SDHW01000004.1"/>
</dbReference>
<keyword evidence="1" id="KW-0732">Signal</keyword>
<accession>A0A4Q1CHD1</accession>
<dbReference type="InterPro" id="IPR013783">
    <property type="entry name" value="Ig-like_fold"/>
</dbReference>
<evidence type="ECO:0000259" key="2">
    <source>
        <dbReference type="Pfam" id="PF23759"/>
    </source>
</evidence>
<feature type="chain" id="PRO_5020892326" evidence="1">
    <location>
        <begin position="30"/>
        <end position="1349"/>
    </location>
</feature>
<proteinExistence type="predicted"/>
<dbReference type="EMBL" id="SDHW01000004">
    <property type="protein sequence ID" value="RXK59311.1"/>
    <property type="molecule type" value="Genomic_DNA"/>
</dbReference>
<organism evidence="3 4">
    <name type="scientific">Lacibacter luteus</name>
    <dbReference type="NCBI Taxonomy" id="2508719"/>
    <lineage>
        <taxon>Bacteria</taxon>
        <taxon>Pseudomonadati</taxon>
        <taxon>Bacteroidota</taxon>
        <taxon>Chitinophagia</taxon>
        <taxon>Chitinophagales</taxon>
        <taxon>Chitinophagaceae</taxon>
        <taxon>Lacibacter</taxon>
    </lineage>
</organism>
<sequence length="1349" mass="141818">MKLHLYPMFFRTAMLALLLAAYPFTIIFAQNECTSAQALVSSTGCNNTNINLSSATASSGIPAGCEAAGTYNDYWYSFTAQSTSHTITLSNIGTRITAPRIQLYSGSCGSLTSVACSSSPHTSLTQTGLTVGATYYLRISQYGAFGGAGNYKLDLCITHPIAPPANDECASSVLLTSGIACTNVTGNLFYATASSGVTTTCGSGSLYDVWYRFQATASTHAVTLSNRGASLTTSNTYIQVLSGSCGTYTSLACGTAASRLNVTGLTAGTFYYVRVYTSASPTVIPSTAWNFDICVQNGPANDECSGAVTLTPGAACTNTAGTLDLATANAATPTATCTGTMYDVWYRFTATSTTHNINVNSLGSNIASPRVHVYTGACGSLVQFGCASSSTYSSTLFVAGVTYYIRVSNAATDPSGTGGVAVFNICVTNSTTAAPANDACSTPQSLTSSTVCNPVSGTLFNATASTGAQITSTCGNNASASDVWYSFVAQTAYPSIVFNNIGIPAANGGGGSGNRAIVQLLSASSLCTNAYTSMSCTLLTSTGSSTITTSALNSGAGLTVGQTYYIRVFYNQSGTPANTWTFTLCVQDAASSSVTIETSKSYTNVTKSNGGGSIDVGDILEIRSTLYLSAGTIDSLSFQDTLKAGAGLTYQSGTVALRTNEGKIYPIGASAYTDATGDDAGHATGTGAASDANIRIFMGASPTSARGGTAIYNTTLPKGSGFHLVMATYRVQVTGVEGTRINFGGGSFRYRNQSTGSFVEVVFPRDSLIVYASPSVCPNAVSATNVIGDEYNGTFGTATGTNQTNRNASANTKYTFVNFSASAPQDNYYGITNNTASSGTVVTQTYQKQSSIPQRVFNVWDISGDHTGAADQNKGNPPCNSSLPVSATNPCGYMMVVNSSYRTDTAFQFNVANACPNTYYEVSAWFKNVCYKCGADYDGTGSFYGGGDNIYLATGTGDSSGVKPNVAIKVNNLDYYSTGDLQYQGLGGTQTGSDTLNNWVKRAFVYKTDSVTTSFTLTLRNNAPGAGGNDWAIDDISFKTCSPSMQMTPNASQTFCDNGQVDMRVYVESYYNMYQYYQWERSTDGGNTWSAAPLVSGAQSFSYTNMGSTYRDTVSYPSIVANSASNGHRYRIRVATTQSGLSNSCAVFNTDDVIMVNLASSGCAVLPAEMLKFNVDLNGDKSVLTWKTKNESLKGYEVERSNDGVHFSYIGFVNAKGIGVNETAYLFNDPVSVAGKVYYRLKMVSFATESNKYSNTLSVVVDPAHQLEITNLVNPFVSKVSFQLNASLAEVVELQLTDALGHPVVNKKITVNKGANAVSFDIPQNLARGSYLLRVMSASGAVHRIIQKL</sequence>
<feature type="domain" description="T9SS-like galactose binding" evidence="2">
    <location>
        <begin position="165"/>
        <end position="280"/>
    </location>
</feature>